<feature type="compositionally biased region" description="Polar residues" evidence="1">
    <location>
        <begin position="103"/>
        <end position="126"/>
    </location>
</feature>
<accession>A0A5M8Q2U8</accession>
<sequence>MSNKSSPAAARAASFLSDGRYTGSLTQPIFVAKLPQKVEQHKLRTQAPSGSSDGVSPLRDPEHSLRSGATITNTHSGLVCQRRKPLSHHQYTSAHLSGETECYTTHHSSSNDIQPSHDITPSSPLHDSTAYFAIAPPSSSSSSSTADDSGYDSASDAPPGASVSRTNRRNRQNKSARDSPASSLSCVMKPIRMRKREQMGSPDGAHQQ</sequence>
<evidence type="ECO:0000256" key="1">
    <source>
        <dbReference type="SAM" id="MobiDB-lite"/>
    </source>
</evidence>
<dbReference type="Proteomes" id="UP000324767">
    <property type="component" value="Unassembled WGS sequence"/>
</dbReference>
<gene>
    <name evidence="2" type="ORF">FRX48_00251</name>
</gene>
<feature type="region of interest" description="Disordered" evidence="1">
    <location>
        <begin position="103"/>
        <end position="208"/>
    </location>
</feature>
<name>A0A5M8Q2U8_9LECA</name>
<organism evidence="2 3">
    <name type="scientific">Lasallia pustulata</name>
    <dbReference type="NCBI Taxonomy" id="136370"/>
    <lineage>
        <taxon>Eukaryota</taxon>
        <taxon>Fungi</taxon>
        <taxon>Dikarya</taxon>
        <taxon>Ascomycota</taxon>
        <taxon>Pezizomycotina</taxon>
        <taxon>Lecanoromycetes</taxon>
        <taxon>OSLEUM clade</taxon>
        <taxon>Umbilicariomycetidae</taxon>
        <taxon>Umbilicariales</taxon>
        <taxon>Umbilicariaceae</taxon>
        <taxon>Lasallia</taxon>
    </lineage>
</organism>
<reference evidence="2 3" key="1">
    <citation type="submission" date="2019-09" db="EMBL/GenBank/DDBJ databases">
        <title>The hologenome of the rock-dwelling lichen Lasallia pustulata.</title>
        <authorList>
            <person name="Greshake Tzovaras B."/>
            <person name="Segers F."/>
            <person name="Bicker A."/>
            <person name="Dal Grande F."/>
            <person name="Otte J."/>
            <person name="Hankeln T."/>
            <person name="Schmitt I."/>
            <person name="Ebersberger I."/>
        </authorList>
    </citation>
    <scope>NUCLEOTIDE SEQUENCE [LARGE SCALE GENOMIC DNA]</scope>
    <source>
        <strain evidence="2">A1-1</strain>
    </source>
</reference>
<evidence type="ECO:0000313" key="3">
    <source>
        <dbReference type="Proteomes" id="UP000324767"/>
    </source>
</evidence>
<dbReference type="EMBL" id="VXIT01000001">
    <property type="protein sequence ID" value="KAA6415535.1"/>
    <property type="molecule type" value="Genomic_DNA"/>
</dbReference>
<proteinExistence type="predicted"/>
<feature type="region of interest" description="Disordered" evidence="1">
    <location>
        <begin position="1"/>
        <end position="21"/>
    </location>
</feature>
<dbReference type="AlphaFoldDB" id="A0A5M8Q2U8"/>
<comment type="caution">
    <text evidence="2">The sequence shown here is derived from an EMBL/GenBank/DDBJ whole genome shotgun (WGS) entry which is preliminary data.</text>
</comment>
<feature type="region of interest" description="Disordered" evidence="1">
    <location>
        <begin position="40"/>
        <end position="71"/>
    </location>
</feature>
<feature type="compositionally biased region" description="Low complexity" evidence="1">
    <location>
        <begin position="135"/>
        <end position="159"/>
    </location>
</feature>
<protein>
    <submittedName>
        <fullName evidence="2">Uncharacterized protein</fullName>
    </submittedName>
</protein>
<evidence type="ECO:0000313" key="2">
    <source>
        <dbReference type="EMBL" id="KAA6415535.1"/>
    </source>
</evidence>